<proteinExistence type="predicted"/>
<dbReference type="Proteomes" id="UP000305874">
    <property type="component" value="Unassembled WGS sequence"/>
</dbReference>
<name>A0A5S3YN19_9GAMM</name>
<feature type="region of interest" description="Disordered" evidence="1">
    <location>
        <begin position="21"/>
        <end position="74"/>
    </location>
</feature>
<dbReference type="AlphaFoldDB" id="A0A5S3YN19"/>
<protein>
    <submittedName>
        <fullName evidence="2">Uncharacterized protein</fullName>
    </submittedName>
</protein>
<accession>A0A5S3YN19</accession>
<evidence type="ECO:0000313" key="3">
    <source>
        <dbReference type="Proteomes" id="UP000305874"/>
    </source>
</evidence>
<sequence length="74" mass="8409">MLNVKSDLALLNAEYSERLISEEQKSSEADEEFAQELSKYEEHIACQHRDKHEGAYDSEVHSQNHSADEASRSG</sequence>
<evidence type="ECO:0000313" key="2">
    <source>
        <dbReference type="EMBL" id="TMP77603.1"/>
    </source>
</evidence>
<dbReference type="RefSeq" id="WP_138549234.1">
    <property type="nucleotide sequence ID" value="NZ_PNCG01000322.1"/>
</dbReference>
<feature type="compositionally biased region" description="Basic and acidic residues" evidence="1">
    <location>
        <begin position="38"/>
        <end position="74"/>
    </location>
</feature>
<comment type="caution">
    <text evidence="2">The sequence shown here is derived from an EMBL/GenBank/DDBJ whole genome shotgun (WGS) entry which is preliminary data.</text>
</comment>
<reference evidence="2 3" key="1">
    <citation type="submission" date="2017-12" db="EMBL/GenBank/DDBJ databases">
        <authorList>
            <person name="Paulsen S."/>
            <person name="Gram L.K."/>
        </authorList>
    </citation>
    <scope>NUCLEOTIDE SEQUENCE [LARGE SCALE GENOMIC DNA]</scope>
    <source>
        <strain evidence="2 3">S2897</strain>
    </source>
</reference>
<gene>
    <name evidence="2" type="ORF">CWC05_20275</name>
</gene>
<organism evidence="2 3">
    <name type="scientific">Pseudoalteromonas ruthenica</name>
    <dbReference type="NCBI Taxonomy" id="151081"/>
    <lineage>
        <taxon>Bacteria</taxon>
        <taxon>Pseudomonadati</taxon>
        <taxon>Pseudomonadota</taxon>
        <taxon>Gammaproteobacteria</taxon>
        <taxon>Alteromonadales</taxon>
        <taxon>Pseudoalteromonadaceae</taxon>
        <taxon>Pseudoalteromonas</taxon>
    </lineage>
</organism>
<evidence type="ECO:0000256" key="1">
    <source>
        <dbReference type="SAM" id="MobiDB-lite"/>
    </source>
</evidence>
<feature type="non-terminal residue" evidence="2">
    <location>
        <position position="74"/>
    </location>
</feature>
<reference evidence="3" key="2">
    <citation type="submission" date="2019-06" db="EMBL/GenBank/DDBJ databases">
        <title>Co-occurence of chitin degradation, pigmentation and bioactivity in marine Pseudoalteromonas.</title>
        <authorList>
            <person name="Sonnenschein E.C."/>
            <person name="Bech P.K."/>
        </authorList>
    </citation>
    <scope>NUCLEOTIDE SEQUENCE [LARGE SCALE GENOMIC DNA]</scope>
    <source>
        <strain evidence="3">S2897</strain>
    </source>
</reference>
<dbReference type="EMBL" id="PNCG01000322">
    <property type="protein sequence ID" value="TMP77603.1"/>
    <property type="molecule type" value="Genomic_DNA"/>
</dbReference>